<proteinExistence type="predicted"/>
<keyword evidence="2" id="KW-1185">Reference proteome</keyword>
<gene>
    <name evidence="1" type="ORF">GON04_09990</name>
</gene>
<dbReference type="Proteomes" id="UP000469385">
    <property type="component" value="Unassembled WGS sequence"/>
</dbReference>
<protein>
    <recommendedName>
        <fullName evidence="3">Glycosyl transferase</fullName>
    </recommendedName>
</protein>
<evidence type="ECO:0000313" key="2">
    <source>
        <dbReference type="Proteomes" id="UP000469385"/>
    </source>
</evidence>
<evidence type="ECO:0008006" key="3">
    <source>
        <dbReference type="Google" id="ProtNLM"/>
    </source>
</evidence>
<sequence>MTELLKFYSLLHISAGQAGSGNLVSATDAARVKVYVDCALSLDASLRAAGARLTLLTNNRKAVKDIVGNDELIVEEINFGLAVPSGIAFFSAHYKIDVFRHFSGRANEYSILLDLDMVLLNPVVAEFSELVRRGVPAYYDITSQILPAYGSARVGASMRLIDSECFENRWAGGEFIAGSSDFYSSLVAHVDYLWPKYLRHHKELFHNGDEMIVSVALERMRRRGWYISDAGTLGMVARYWSGLISHPQPAFNIVASASILHLPQEKMLLARCNRDFERTRFLRTYAKWRVYRRLRSAVATCVKAIKRSA</sequence>
<name>A0A6N8IS83_9BURK</name>
<evidence type="ECO:0000313" key="1">
    <source>
        <dbReference type="EMBL" id="MVQ29779.1"/>
    </source>
</evidence>
<dbReference type="EMBL" id="WSEL01000003">
    <property type="protein sequence ID" value="MVQ29779.1"/>
    <property type="molecule type" value="Genomic_DNA"/>
</dbReference>
<dbReference type="AlphaFoldDB" id="A0A6N8IS83"/>
<dbReference type="RefSeq" id="WP_157397748.1">
    <property type="nucleotide sequence ID" value="NZ_WSEL01000003.1"/>
</dbReference>
<comment type="caution">
    <text evidence="1">The sequence shown here is derived from an EMBL/GenBank/DDBJ whole genome shotgun (WGS) entry which is preliminary data.</text>
</comment>
<accession>A0A6N8IS83</accession>
<organism evidence="1 2">
    <name type="scientific">Ramlibacter pinisoli</name>
    <dbReference type="NCBI Taxonomy" id="2682844"/>
    <lineage>
        <taxon>Bacteria</taxon>
        <taxon>Pseudomonadati</taxon>
        <taxon>Pseudomonadota</taxon>
        <taxon>Betaproteobacteria</taxon>
        <taxon>Burkholderiales</taxon>
        <taxon>Comamonadaceae</taxon>
        <taxon>Ramlibacter</taxon>
    </lineage>
</organism>
<reference evidence="1 2" key="1">
    <citation type="submission" date="2019-12" db="EMBL/GenBank/DDBJ databases">
        <authorList>
            <person name="Huq M.A."/>
        </authorList>
    </citation>
    <scope>NUCLEOTIDE SEQUENCE [LARGE SCALE GENOMIC DNA]</scope>
    <source>
        <strain evidence="1 2">MAH-25</strain>
    </source>
</reference>